<feature type="compositionally biased region" description="Polar residues" evidence="1">
    <location>
        <begin position="73"/>
        <end position="88"/>
    </location>
</feature>
<dbReference type="Proteomes" id="UP000515165">
    <property type="component" value="Chromosome 13"/>
</dbReference>
<feature type="region of interest" description="Disordered" evidence="1">
    <location>
        <begin position="283"/>
        <end position="374"/>
    </location>
</feature>
<evidence type="ECO:0000256" key="1">
    <source>
        <dbReference type="SAM" id="MobiDB-lite"/>
    </source>
</evidence>
<organism evidence="2 3">
    <name type="scientific">Zalophus californianus</name>
    <name type="common">California sealion</name>
    <dbReference type="NCBI Taxonomy" id="9704"/>
    <lineage>
        <taxon>Eukaryota</taxon>
        <taxon>Metazoa</taxon>
        <taxon>Chordata</taxon>
        <taxon>Craniata</taxon>
        <taxon>Vertebrata</taxon>
        <taxon>Euteleostomi</taxon>
        <taxon>Mammalia</taxon>
        <taxon>Eutheria</taxon>
        <taxon>Laurasiatheria</taxon>
        <taxon>Carnivora</taxon>
        <taxon>Caniformia</taxon>
        <taxon>Pinnipedia</taxon>
        <taxon>Otariidae</taxon>
        <taxon>Zalophus</taxon>
    </lineage>
</organism>
<evidence type="ECO:0000313" key="3">
    <source>
        <dbReference type="RefSeq" id="XP_027470478.1"/>
    </source>
</evidence>
<reference evidence="3" key="1">
    <citation type="submission" date="2025-08" db="UniProtKB">
        <authorList>
            <consortium name="RefSeq"/>
        </authorList>
    </citation>
    <scope>IDENTIFICATION</scope>
    <source>
        <tissue evidence="3">Blood</tissue>
    </source>
</reference>
<dbReference type="KEGG" id="zca:113934163"/>
<dbReference type="GeneID" id="113934163"/>
<feature type="compositionally biased region" description="Basic and acidic residues" evidence="1">
    <location>
        <begin position="126"/>
        <end position="140"/>
    </location>
</feature>
<proteinExistence type="predicted"/>
<sequence>MVSDGPQASRRVAEMKAATSSKRPGQEPPGSRGCSHRNDKGMRSKADLSFAEKGADPGSCESQRNDGILENAEGSQSTGAITRQSQVAKRSRHKRWRSPGGSLDNRHKENGQWEEKGWGGPSPAQGRREDQPDCAREGRPGRRGAAHSPRRLKDRRIPRPRSPVRTTGPGRRPDSREARPASPKRRRLHLGPDARDPLAAVTTRLWHRVGALKVALEELRAPGGAFLPVPTRCTQPSASQRAWLSWQLAHAGATLHWAAARLHTPLAAQPLALGAHGALASPLVRSARSRSDRRAPLRGRRPRPHGAHRRDQLATSSRSAGPRPAGPRNGFRSDHSSTATRSPAQGHGPVFRKTAREDEPAEQNPSVPLVASDRRSDGICALSSLCVFPF</sequence>
<protein>
    <submittedName>
        <fullName evidence="3">Serine/arginine repetitive matrix protein 1-like</fullName>
    </submittedName>
</protein>
<feature type="region of interest" description="Disordered" evidence="1">
    <location>
        <begin position="1"/>
        <end position="195"/>
    </location>
</feature>
<feature type="compositionally biased region" description="Basic and acidic residues" evidence="1">
    <location>
        <begin position="104"/>
        <end position="117"/>
    </location>
</feature>
<accession>A0A6J2EY16</accession>
<dbReference type="RefSeq" id="XP_027470478.1">
    <property type="nucleotide sequence ID" value="XM_027614677.1"/>
</dbReference>
<keyword evidence="2" id="KW-1185">Reference proteome</keyword>
<dbReference type="OrthoDB" id="9809037at2759"/>
<feature type="compositionally biased region" description="Basic residues" evidence="1">
    <location>
        <begin position="296"/>
        <end position="308"/>
    </location>
</feature>
<evidence type="ECO:0000313" key="2">
    <source>
        <dbReference type="Proteomes" id="UP000515165"/>
    </source>
</evidence>
<name>A0A6J2EY16_ZALCA</name>
<gene>
    <name evidence="3" type="primary">LOC113934163</name>
</gene>
<dbReference type="AlphaFoldDB" id="A0A6J2EY16"/>
<feature type="compositionally biased region" description="Basic and acidic residues" evidence="1">
    <location>
        <begin position="36"/>
        <end position="46"/>
    </location>
</feature>
<feature type="compositionally biased region" description="Basic residues" evidence="1">
    <location>
        <begin position="141"/>
        <end position="159"/>
    </location>
</feature>